<protein>
    <submittedName>
        <fullName evidence="1">Uncharacterized protein</fullName>
    </submittedName>
</protein>
<gene>
    <name evidence="1" type="ORF">Krac_10351</name>
</gene>
<accession>D6TGS0</accession>
<sequence length="70" mass="7927">MLFHDKSTKMRVSSLRACRLDAVPLSSFLPVCERVVQMQQESDPLAVEQCALTGIKAAHHCGCAERRKWR</sequence>
<proteinExistence type="predicted"/>
<dbReference type="EMBL" id="ADVG01000001">
    <property type="protein sequence ID" value="EFH88849.1"/>
    <property type="molecule type" value="Genomic_DNA"/>
</dbReference>
<organism evidence="1 2">
    <name type="scientific">Ktedonobacter racemifer DSM 44963</name>
    <dbReference type="NCBI Taxonomy" id="485913"/>
    <lineage>
        <taxon>Bacteria</taxon>
        <taxon>Bacillati</taxon>
        <taxon>Chloroflexota</taxon>
        <taxon>Ktedonobacteria</taxon>
        <taxon>Ktedonobacterales</taxon>
        <taxon>Ktedonobacteraceae</taxon>
        <taxon>Ktedonobacter</taxon>
    </lineage>
</organism>
<evidence type="ECO:0000313" key="1">
    <source>
        <dbReference type="EMBL" id="EFH88849.1"/>
    </source>
</evidence>
<dbReference type="Proteomes" id="UP000004508">
    <property type="component" value="Unassembled WGS sequence"/>
</dbReference>
<dbReference type="AlphaFoldDB" id="D6TGS0"/>
<reference evidence="1 2" key="1">
    <citation type="journal article" date="2011" name="Stand. Genomic Sci.">
        <title>Non-contiguous finished genome sequence and contextual data of the filamentous soil bacterium Ktedonobacter racemifer type strain (SOSP1-21).</title>
        <authorList>
            <person name="Chang Y.J."/>
            <person name="Land M."/>
            <person name="Hauser L."/>
            <person name="Chertkov O."/>
            <person name="Del Rio T.G."/>
            <person name="Nolan M."/>
            <person name="Copeland A."/>
            <person name="Tice H."/>
            <person name="Cheng J.F."/>
            <person name="Lucas S."/>
            <person name="Han C."/>
            <person name="Goodwin L."/>
            <person name="Pitluck S."/>
            <person name="Ivanova N."/>
            <person name="Ovchinikova G."/>
            <person name="Pati A."/>
            <person name="Chen A."/>
            <person name="Palaniappan K."/>
            <person name="Mavromatis K."/>
            <person name="Liolios K."/>
            <person name="Brettin T."/>
            <person name="Fiebig A."/>
            <person name="Rohde M."/>
            <person name="Abt B."/>
            <person name="Goker M."/>
            <person name="Detter J.C."/>
            <person name="Woyke T."/>
            <person name="Bristow J."/>
            <person name="Eisen J.A."/>
            <person name="Markowitz V."/>
            <person name="Hugenholtz P."/>
            <person name="Kyrpides N.C."/>
            <person name="Klenk H.P."/>
            <person name="Lapidus A."/>
        </authorList>
    </citation>
    <scope>NUCLEOTIDE SEQUENCE [LARGE SCALE GENOMIC DNA]</scope>
    <source>
        <strain evidence="2">DSM 44963</strain>
    </source>
</reference>
<comment type="caution">
    <text evidence="1">The sequence shown here is derived from an EMBL/GenBank/DDBJ whole genome shotgun (WGS) entry which is preliminary data.</text>
</comment>
<evidence type="ECO:0000313" key="2">
    <source>
        <dbReference type="Proteomes" id="UP000004508"/>
    </source>
</evidence>
<name>D6TGS0_KTERA</name>
<keyword evidence="2" id="KW-1185">Reference proteome</keyword>
<dbReference type="InParanoid" id="D6TGS0"/>